<keyword evidence="4" id="KW-1185">Reference proteome</keyword>
<sequence length="647" mass="74812">MDECDESSDIEMLSMEEIVHVEEKPSDPSKATTLETESRVHTLDNFSNRSIGIFTTGIDIFSKEERLKMEERAKRFGLTEKLENLLSNQEEDLYSSMGITDNGEDARNVRLNVIHVRGTKEMSTKDVLKYFQDYAPQSIEWINDISCNVVWFDNLSAARAMLGLSKRIEGSVGKYSGGNCNSETDSVDRNDCKDDSLIASGKHKFTDTSSDGKKENYINIKDIDHALPPGTWRKGIDYPKSKGIFLRFATRMDRKQANAEKVSEYYKKYGNPNFGGIKGILTESRKRMYKQIQQNKQNKHRLAAEKDQNQIKNPWGALSETWGLNDVVEDDFLPKNDQDHARSSIKDRLGTKSFDKDMIQVVESRELSSSSDSEENWCKRSKVLRMRMHADDEEKKQQKRRAKLRYQMILNNLNNSGDLRSKLGKSRTKTQYRDPIQVVVTNTNLTKSSPLKHGNSSKIVWRRDREIMKEIQPSEREEGEWQESGNEDDEEKEDEKIERNQHRQYVLMEDNKRRKEEEKEEEEEDEEEEEEEEEKGEKGEHREDEEDSVEEDGNVPAKEVQGPKGSVIKVVPSKPRVASTVWARLNYIRSEINDSYLKNRQSGSHDLRNTLKGGDLRSRIGNHTRGRSPLRIEVKNDKYTKNENNGE</sequence>
<evidence type="ECO:0000256" key="2">
    <source>
        <dbReference type="ARBA" id="ARBA00019876"/>
    </source>
</evidence>
<accession>A0A6P3Y0F4</accession>
<feature type="compositionally biased region" description="Acidic residues" evidence="3">
    <location>
        <begin position="477"/>
        <end position="493"/>
    </location>
</feature>
<dbReference type="Proteomes" id="UP000515204">
    <property type="component" value="Unplaced"/>
</dbReference>
<evidence type="ECO:0000256" key="1">
    <source>
        <dbReference type="ARBA" id="ARBA00006069"/>
    </source>
</evidence>
<feature type="compositionally biased region" description="Basic and acidic residues" evidence="3">
    <location>
        <begin position="603"/>
        <end position="618"/>
    </location>
</feature>
<name>A0A6P3Y0F4_DINQU</name>
<evidence type="ECO:0000256" key="3">
    <source>
        <dbReference type="SAM" id="MobiDB-lite"/>
    </source>
</evidence>
<dbReference type="Pfam" id="PF10309">
    <property type="entry name" value="NCBP3"/>
    <property type="match status" value="1"/>
</dbReference>
<dbReference type="GO" id="GO:0000340">
    <property type="term" value="F:RNA 7-methylguanosine cap binding"/>
    <property type="evidence" value="ECO:0007669"/>
    <property type="project" value="InterPro"/>
</dbReference>
<feature type="region of interest" description="Disordered" evidence="3">
    <location>
        <begin position="470"/>
        <end position="567"/>
    </location>
</feature>
<protein>
    <recommendedName>
        <fullName evidence="2">Nuclear cap-binding protein subunit 3</fullName>
    </recommendedName>
</protein>
<dbReference type="KEGG" id="dqu:106749096"/>
<dbReference type="AlphaFoldDB" id="A0A6P3Y0F4"/>
<dbReference type="GO" id="GO:0005634">
    <property type="term" value="C:nucleus"/>
    <property type="evidence" value="ECO:0007669"/>
    <property type="project" value="TreeGrafter"/>
</dbReference>
<organism evidence="4 5">
    <name type="scientific">Dinoponera quadriceps</name>
    <name type="common">South American ant</name>
    <dbReference type="NCBI Taxonomy" id="609295"/>
    <lineage>
        <taxon>Eukaryota</taxon>
        <taxon>Metazoa</taxon>
        <taxon>Ecdysozoa</taxon>
        <taxon>Arthropoda</taxon>
        <taxon>Hexapoda</taxon>
        <taxon>Insecta</taxon>
        <taxon>Pterygota</taxon>
        <taxon>Neoptera</taxon>
        <taxon>Endopterygota</taxon>
        <taxon>Hymenoptera</taxon>
        <taxon>Apocrita</taxon>
        <taxon>Aculeata</taxon>
        <taxon>Formicoidea</taxon>
        <taxon>Formicidae</taxon>
        <taxon>Ponerinae</taxon>
        <taxon>Ponerini</taxon>
        <taxon>Dinoponera</taxon>
    </lineage>
</organism>
<dbReference type="InterPro" id="IPR019416">
    <property type="entry name" value="NCBP3"/>
</dbReference>
<feature type="region of interest" description="Disordered" evidence="3">
    <location>
        <begin position="599"/>
        <end position="627"/>
    </location>
</feature>
<evidence type="ECO:0000313" key="4">
    <source>
        <dbReference type="Proteomes" id="UP000515204"/>
    </source>
</evidence>
<dbReference type="OrthoDB" id="422106at2759"/>
<feature type="compositionally biased region" description="Acidic residues" evidence="3">
    <location>
        <begin position="543"/>
        <end position="553"/>
    </location>
</feature>
<gene>
    <name evidence="5" type="primary">LOC106749096</name>
</gene>
<dbReference type="PANTHER" id="PTHR16291:SF0">
    <property type="entry name" value="NUCLEAR CAP-BINDING PROTEIN SUBUNIT 3"/>
    <property type="match status" value="1"/>
</dbReference>
<feature type="compositionally biased region" description="Acidic residues" evidence="3">
    <location>
        <begin position="518"/>
        <end position="534"/>
    </location>
</feature>
<dbReference type="RefSeq" id="XP_014483694.1">
    <property type="nucleotide sequence ID" value="XM_014628208.1"/>
</dbReference>
<dbReference type="Gene3D" id="3.30.70.330">
    <property type="match status" value="1"/>
</dbReference>
<proteinExistence type="inferred from homology"/>
<dbReference type="GO" id="GO:0003729">
    <property type="term" value="F:mRNA binding"/>
    <property type="evidence" value="ECO:0007669"/>
    <property type="project" value="InterPro"/>
</dbReference>
<dbReference type="PANTHER" id="PTHR16291">
    <property type="entry name" value="NUCLEAR CAP-BINDING PROTEIN SUBUNIT 3"/>
    <property type="match status" value="1"/>
</dbReference>
<reference evidence="5" key="1">
    <citation type="submission" date="2025-08" db="UniProtKB">
        <authorList>
            <consortium name="RefSeq"/>
        </authorList>
    </citation>
    <scope>IDENTIFICATION</scope>
</reference>
<comment type="similarity">
    <text evidence="1">Belongs to the NCBP3 family.</text>
</comment>
<evidence type="ECO:0000313" key="5">
    <source>
        <dbReference type="RefSeq" id="XP_014483694.1"/>
    </source>
</evidence>
<dbReference type="InterPro" id="IPR012677">
    <property type="entry name" value="Nucleotide-bd_a/b_plait_sf"/>
</dbReference>
<dbReference type="GeneID" id="106749096"/>